<organism evidence="1 2">
    <name type="scientific">Oceanicola granulosus (strain ATCC BAA-861 / DSM 15982 / KCTC 12143 / HTCC2516)</name>
    <dbReference type="NCBI Taxonomy" id="314256"/>
    <lineage>
        <taxon>Bacteria</taxon>
        <taxon>Pseudomonadati</taxon>
        <taxon>Pseudomonadota</taxon>
        <taxon>Alphaproteobacteria</taxon>
        <taxon>Rhodobacterales</taxon>
        <taxon>Roseobacteraceae</taxon>
        <taxon>Oceanicola</taxon>
    </lineage>
</organism>
<proteinExistence type="predicted"/>
<dbReference type="Proteomes" id="UP000003635">
    <property type="component" value="Unassembled WGS sequence"/>
</dbReference>
<dbReference type="HOGENOM" id="CLU_106286_0_0_5"/>
<dbReference type="eggNOG" id="COG0645">
    <property type="taxonomic scope" value="Bacteria"/>
</dbReference>
<protein>
    <submittedName>
        <fullName evidence="1">Glucokinase</fullName>
    </submittedName>
</protein>
<dbReference type="RefSeq" id="WP_007254935.1">
    <property type="nucleotide sequence ID" value="NZ_CH724107.1"/>
</dbReference>
<evidence type="ECO:0000313" key="2">
    <source>
        <dbReference type="Proteomes" id="UP000003635"/>
    </source>
</evidence>
<name>Q2CGB7_OCEGH</name>
<dbReference type="AlphaFoldDB" id="Q2CGB7"/>
<dbReference type="Pfam" id="PF13671">
    <property type="entry name" value="AAA_33"/>
    <property type="match status" value="1"/>
</dbReference>
<dbReference type="GO" id="GO:0016301">
    <property type="term" value="F:kinase activity"/>
    <property type="evidence" value="ECO:0007669"/>
    <property type="project" value="UniProtKB-KW"/>
</dbReference>
<keyword evidence="1" id="KW-0418">Kinase</keyword>
<gene>
    <name evidence="1" type="ORF">OG2516_07046</name>
</gene>
<dbReference type="EMBL" id="AAOT01000009">
    <property type="protein sequence ID" value="EAR51801.1"/>
    <property type="molecule type" value="Genomic_DNA"/>
</dbReference>
<comment type="caution">
    <text evidence="1">The sequence shown here is derived from an EMBL/GenBank/DDBJ whole genome shotgun (WGS) entry which is preliminary data.</text>
</comment>
<dbReference type="SUPFAM" id="SSF52540">
    <property type="entry name" value="P-loop containing nucleoside triphosphate hydrolases"/>
    <property type="match status" value="1"/>
</dbReference>
<dbReference type="STRING" id="314256.OG2516_07046"/>
<dbReference type="InterPro" id="IPR027417">
    <property type="entry name" value="P-loop_NTPase"/>
</dbReference>
<keyword evidence="2" id="KW-1185">Reference proteome</keyword>
<keyword evidence="1" id="KW-0808">Transferase</keyword>
<evidence type="ECO:0000313" key="1">
    <source>
        <dbReference type="EMBL" id="EAR51801.1"/>
    </source>
</evidence>
<sequence length="183" mass="19517">MRQAILVNGVPASGKSTIARTLVRGVTELGTPAVPFGLDTVKEGLFVQIGTGDRQHNRMLGRASYHAIFNTVAAFPDSLLPVIDAWHGFQPVEVLRDHLARAAVARVVEVWVAVPPDIAAARYRARAARRPAGHLPASYADELRELAARAGPTGLGTVIEVDGTAEPDPHLAARVLAALERQT</sequence>
<dbReference type="Gene3D" id="3.40.50.300">
    <property type="entry name" value="P-loop containing nucleotide triphosphate hydrolases"/>
    <property type="match status" value="1"/>
</dbReference>
<accession>Q2CGB7</accession>
<reference evidence="1 2" key="1">
    <citation type="journal article" date="2010" name="J. Bacteriol.">
        <title>Genome sequences of Oceanicola granulosus HTCC2516(T) and Oceanicola batsensis HTCC2597(TDelta).</title>
        <authorList>
            <person name="Thrash J.C."/>
            <person name="Cho J.C."/>
            <person name="Vergin K.L."/>
            <person name="Giovannoni S.J."/>
        </authorList>
    </citation>
    <scope>NUCLEOTIDE SEQUENCE [LARGE SCALE GENOMIC DNA]</scope>
    <source>
        <strain evidence="2">ATCC BAA-861 / DSM 15982 / KCTC 12143 / HTCC2516</strain>
    </source>
</reference>
<dbReference type="OrthoDB" id="9810372at2"/>